<keyword evidence="3" id="KW-0723">Serine/threonine-protein kinase</keyword>
<dbReference type="GO" id="GO:0005737">
    <property type="term" value="C:cytoplasm"/>
    <property type="evidence" value="ECO:0000318"/>
    <property type="project" value="GO_Central"/>
</dbReference>
<dbReference type="STRING" id="237631.A0A0D1C8F7"/>
<dbReference type="SMART" id="SM00220">
    <property type="entry name" value="S_TKc"/>
    <property type="match status" value="1"/>
</dbReference>
<feature type="compositionally biased region" description="Basic and acidic residues" evidence="11">
    <location>
        <begin position="542"/>
        <end position="558"/>
    </location>
</feature>
<feature type="compositionally biased region" description="Low complexity" evidence="11">
    <location>
        <begin position="84"/>
        <end position="98"/>
    </location>
</feature>
<reference evidence="13 14" key="1">
    <citation type="journal article" date="2006" name="Nature">
        <title>Insights from the genome of the biotrophic fungal plant pathogen Ustilago maydis.</title>
        <authorList>
            <person name="Kamper J."/>
            <person name="Kahmann R."/>
            <person name="Bolker M."/>
            <person name="Ma L.J."/>
            <person name="Brefort T."/>
            <person name="Saville B.J."/>
            <person name="Banuett F."/>
            <person name="Kronstad J.W."/>
            <person name="Gold S.E."/>
            <person name="Muller O."/>
            <person name="Perlin M.H."/>
            <person name="Wosten H.A."/>
            <person name="de Vries R."/>
            <person name="Ruiz-Herrera J."/>
            <person name="Reynaga-Pena C.G."/>
            <person name="Snetselaar K."/>
            <person name="McCann M."/>
            <person name="Perez-Martin J."/>
            <person name="Feldbrugge M."/>
            <person name="Basse C.W."/>
            <person name="Steinberg G."/>
            <person name="Ibeas J.I."/>
            <person name="Holloman W."/>
            <person name="Guzman P."/>
            <person name="Farman M."/>
            <person name="Stajich J.E."/>
            <person name="Sentandreu R."/>
            <person name="Gonzalez-Prieto J.M."/>
            <person name="Kennell J.C."/>
            <person name="Molina L."/>
            <person name="Schirawski J."/>
            <person name="Mendoza-Mendoza A."/>
            <person name="Greilinger D."/>
            <person name="Munch K."/>
            <person name="Rossel N."/>
            <person name="Scherer M."/>
            <person name="Vranes M."/>
            <person name="Ladendorf O."/>
            <person name="Vincon V."/>
            <person name="Fuchs U."/>
            <person name="Sandrock B."/>
            <person name="Meng S."/>
            <person name="Ho E.C."/>
            <person name="Cahill M.J."/>
            <person name="Boyce K.J."/>
            <person name="Klose J."/>
            <person name="Klosterman S.J."/>
            <person name="Deelstra H.J."/>
            <person name="Ortiz-Castellanos L."/>
            <person name="Li W."/>
            <person name="Sanchez-Alonso P."/>
            <person name="Schreier P.H."/>
            <person name="Hauser-Hahn I."/>
            <person name="Vaupel M."/>
            <person name="Koopmann E."/>
            <person name="Friedrich G."/>
            <person name="Voss H."/>
            <person name="Schluter T."/>
            <person name="Margolis J."/>
            <person name="Platt D."/>
            <person name="Swimmer C."/>
            <person name="Gnirke A."/>
            <person name="Chen F."/>
            <person name="Vysotskaia V."/>
            <person name="Mannhaupt G."/>
            <person name="Guldener U."/>
            <person name="Munsterkotter M."/>
            <person name="Haase D."/>
            <person name="Oesterheld M."/>
            <person name="Mewes H.W."/>
            <person name="Mauceli E.W."/>
            <person name="DeCaprio D."/>
            <person name="Wade C.M."/>
            <person name="Butler J."/>
            <person name="Young S."/>
            <person name="Jaffe D.B."/>
            <person name="Calvo S."/>
            <person name="Nusbaum C."/>
            <person name="Galagan J."/>
            <person name="Birren B.W."/>
        </authorList>
    </citation>
    <scope>NUCLEOTIDE SEQUENCE [LARGE SCALE GENOMIC DNA]</scope>
    <source>
        <strain evidence="14">DSM 14603 / FGSC 9021 / UM521</strain>
    </source>
</reference>
<gene>
    <name evidence="13" type="ORF">UMAG_11396</name>
</gene>
<feature type="compositionally biased region" description="Low complexity" evidence="11">
    <location>
        <begin position="1194"/>
        <end position="1208"/>
    </location>
</feature>
<dbReference type="GO" id="GO:0004674">
    <property type="term" value="F:protein serine/threonine kinase activity"/>
    <property type="evidence" value="ECO:0000318"/>
    <property type="project" value="GO_Central"/>
</dbReference>
<feature type="region of interest" description="Disordered" evidence="11">
    <location>
        <begin position="1"/>
        <end position="47"/>
    </location>
</feature>
<dbReference type="InterPro" id="IPR017441">
    <property type="entry name" value="Protein_kinase_ATP_BS"/>
</dbReference>
<dbReference type="FunFam" id="1.10.510.10:FF:000499">
    <property type="entry name" value="Serine/threonine-protein kinase KIC1"/>
    <property type="match status" value="1"/>
</dbReference>
<feature type="region of interest" description="Disordered" evidence="11">
    <location>
        <begin position="418"/>
        <end position="559"/>
    </location>
</feature>
<evidence type="ECO:0000313" key="13">
    <source>
        <dbReference type="EMBL" id="KIS69742.1"/>
    </source>
</evidence>
<feature type="region of interest" description="Disordered" evidence="11">
    <location>
        <begin position="84"/>
        <end position="126"/>
    </location>
</feature>
<feature type="compositionally biased region" description="Gly residues" evidence="11">
    <location>
        <begin position="626"/>
        <end position="665"/>
    </location>
</feature>
<evidence type="ECO:0000313" key="14">
    <source>
        <dbReference type="Proteomes" id="UP000000561"/>
    </source>
</evidence>
<proteinExistence type="inferred from homology"/>
<feature type="compositionally biased region" description="Gly residues" evidence="11">
    <location>
        <begin position="1054"/>
        <end position="1066"/>
    </location>
</feature>
<feature type="compositionally biased region" description="Low complexity" evidence="11">
    <location>
        <begin position="105"/>
        <end position="126"/>
    </location>
</feature>
<dbReference type="eggNOG" id="KOG0201">
    <property type="taxonomic scope" value="Eukaryota"/>
</dbReference>
<feature type="region of interest" description="Disordered" evidence="11">
    <location>
        <begin position="1192"/>
        <end position="1215"/>
    </location>
</feature>
<feature type="binding site" evidence="10">
    <location>
        <position position="720"/>
    </location>
    <ligand>
        <name>ATP</name>
        <dbReference type="ChEBI" id="CHEBI:30616"/>
    </ligand>
</feature>
<feature type="compositionally biased region" description="Polar residues" evidence="11">
    <location>
        <begin position="19"/>
        <end position="44"/>
    </location>
</feature>
<feature type="region of interest" description="Disordered" evidence="11">
    <location>
        <begin position="576"/>
        <end position="687"/>
    </location>
</feature>
<dbReference type="InterPro" id="IPR035062">
    <property type="entry name" value="STK_Kic1p-like"/>
</dbReference>
<feature type="compositionally biased region" description="Polar residues" evidence="11">
    <location>
        <begin position="1092"/>
        <end position="1101"/>
    </location>
</feature>
<evidence type="ECO:0000256" key="4">
    <source>
        <dbReference type="ARBA" id="ARBA00022679"/>
    </source>
</evidence>
<dbReference type="VEuPathDB" id="FungiDB:UMAG_11396"/>
<dbReference type="RefSeq" id="XP_011388852.1">
    <property type="nucleotide sequence ID" value="XM_011390550.1"/>
</dbReference>
<dbReference type="GO" id="GO:0005524">
    <property type="term" value="F:ATP binding"/>
    <property type="evidence" value="ECO:0007669"/>
    <property type="project" value="UniProtKB-UniRule"/>
</dbReference>
<feature type="compositionally biased region" description="Basic and acidic residues" evidence="11">
    <location>
        <begin position="223"/>
        <end position="236"/>
    </location>
</feature>
<comment type="catalytic activity">
    <reaction evidence="9">
        <text>L-seryl-[protein] + ATP = O-phospho-L-seryl-[protein] + ADP + H(+)</text>
        <dbReference type="Rhea" id="RHEA:17989"/>
        <dbReference type="Rhea" id="RHEA-COMP:9863"/>
        <dbReference type="Rhea" id="RHEA-COMP:11604"/>
        <dbReference type="ChEBI" id="CHEBI:15378"/>
        <dbReference type="ChEBI" id="CHEBI:29999"/>
        <dbReference type="ChEBI" id="CHEBI:30616"/>
        <dbReference type="ChEBI" id="CHEBI:83421"/>
        <dbReference type="ChEBI" id="CHEBI:456216"/>
        <dbReference type="EC" id="2.7.11.1"/>
    </reaction>
</comment>
<dbReference type="InterPro" id="IPR000719">
    <property type="entry name" value="Prot_kinase_dom"/>
</dbReference>
<keyword evidence="4" id="KW-0808">Transferase</keyword>
<keyword evidence="7 10" id="KW-0067">ATP-binding</keyword>
<dbReference type="Gene3D" id="1.10.510.10">
    <property type="entry name" value="Transferase(Phosphotransferase) domain 1"/>
    <property type="match status" value="1"/>
</dbReference>
<evidence type="ECO:0000256" key="7">
    <source>
        <dbReference type="ARBA" id="ARBA00022840"/>
    </source>
</evidence>
<comment type="catalytic activity">
    <reaction evidence="8">
        <text>L-threonyl-[protein] + ATP = O-phospho-L-threonyl-[protein] + ADP + H(+)</text>
        <dbReference type="Rhea" id="RHEA:46608"/>
        <dbReference type="Rhea" id="RHEA-COMP:11060"/>
        <dbReference type="Rhea" id="RHEA-COMP:11605"/>
        <dbReference type="ChEBI" id="CHEBI:15378"/>
        <dbReference type="ChEBI" id="CHEBI:30013"/>
        <dbReference type="ChEBI" id="CHEBI:30616"/>
        <dbReference type="ChEBI" id="CHEBI:61977"/>
        <dbReference type="ChEBI" id="CHEBI:456216"/>
        <dbReference type="EC" id="2.7.11.1"/>
    </reaction>
</comment>
<feature type="compositionally biased region" description="Polar residues" evidence="11">
    <location>
        <begin position="185"/>
        <end position="194"/>
    </location>
</feature>
<accession>A0A0D1C8F7</accession>
<feature type="domain" description="Protein kinase" evidence="12">
    <location>
        <begin position="691"/>
        <end position="949"/>
    </location>
</feature>
<feature type="compositionally biased region" description="Polar residues" evidence="11">
    <location>
        <begin position="489"/>
        <end position="503"/>
    </location>
</feature>
<organism evidence="13 14">
    <name type="scientific">Mycosarcoma maydis</name>
    <name type="common">Corn smut fungus</name>
    <name type="synonym">Ustilago maydis</name>
    <dbReference type="NCBI Taxonomy" id="5270"/>
    <lineage>
        <taxon>Eukaryota</taxon>
        <taxon>Fungi</taxon>
        <taxon>Dikarya</taxon>
        <taxon>Basidiomycota</taxon>
        <taxon>Ustilaginomycotina</taxon>
        <taxon>Ustilaginomycetes</taxon>
        <taxon>Ustilaginales</taxon>
        <taxon>Ustilaginaceae</taxon>
        <taxon>Mycosarcoma</taxon>
    </lineage>
</organism>
<dbReference type="GO" id="GO:0035556">
    <property type="term" value="P:intracellular signal transduction"/>
    <property type="evidence" value="ECO:0000318"/>
    <property type="project" value="GO_Central"/>
</dbReference>
<keyword evidence="6" id="KW-0418">Kinase</keyword>
<dbReference type="PROSITE" id="PS00108">
    <property type="entry name" value="PROTEIN_KINASE_ST"/>
    <property type="match status" value="1"/>
</dbReference>
<evidence type="ECO:0000259" key="12">
    <source>
        <dbReference type="PROSITE" id="PS50011"/>
    </source>
</evidence>
<evidence type="ECO:0000256" key="1">
    <source>
        <dbReference type="ARBA" id="ARBA00008874"/>
    </source>
</evidence>
<dbReference type="EMBL" id="CM003144">
    <property type="protein sequence ID" value="KIS69742.1"/>
    <property type="molecule type" value="Genomic_DNA"/>
</dbReference>
<evidence type="ECO:0000256" key="3">
    <source>
        <dbReference type="ARBA" id="ARBA00022527"/>
    </source>
</evidence>
<evidence type="ECO:0000256" key="2">
    <source>
        <dbReference type="ARBA" id="ARBA00012513"/>
    </source>
</evidence>
<dbReference type="KEGG" id="uma:UMAG_11396"/>
<feature type="region of interest" description="Disordered" evidence="11">
    <location>
        <begin position="1318"/>
        <end position="1337"/>
    </location>
</feature>
<feature type="compositionally biased region" description="Low complexity" evidence="11">
    <location>
        <begin position="1154"/>
        <end position="1172"/>
    </location>
</feature>
<evidence type="ECO:0000256" key="5">
    <source>
        <dbReference type="ARBA" id="ARBA00022741"/>
    </source>
</evidence>
<comment type="similarity">
    <text evidence="1">Belongs to the protein kinase superfamily. STE Ser/Thr protein kinase family. STE20 subfamily.</text>
</comment>
<evidence type="ECO:0000256" key="11">
    <source>
        <dbReference type="SAM" id="MobiDB-lite"/>
    </source>
</evidence>
<keyword evidence="14" id="KW-1185">Reference proteome</keyword>
<sequence length="1415" mass="149845">MMSFWPQSAEAGPSRSPHVPSNTFHHRASSPTKISMPPSSQFVSASKHESHVPTFLVRSATEQNPTSIDPKSLHTFAYGGFVQSSPSTESTSAFSPSTNYRTTFSNPSSSSISSAGHARAASHRNSFSSVSVSELGSSMMSDRLSWGRSFKRQSKRNSHDAKTAASLRASDLAQKDGGRHRSHTEGSQFLNPNSGDIFLYSSRNLDASSDKSQQPRFMHQRRKSDGPQRSRLEVGHDSSSYIRSNRMFRSRSSNSLSHAFFDPRAHKHQSKNSTHSLSLVKDEDEEDFATSSGNGMPSSPLRDCQTFADWDDQQALLPSSKQVEDHAARDRQAIMISSSSSKTLRRRSGEIVNVAARSAAQATKKGLSVIRRAGSFDVSSKASADAVQERNRFRSNSSSSFLTTLGLVPRLDPRHQRSQTLHVVDAPKTPGNETTGKSKQASLSLPSSVQHSPKLQGLGLHGEGTRFNASRFSQITEAEDEDKSLSKDLPQTPSKTLATMSFDSDQELQLRRSDSSEALEKDEPNEVPLVSEQTPPTASEAAKAEPKSPSRSAIEQRHGLAKRSYAALIDLLNPTLHKEGKPQSRGRQASLGGAEPVRGLSNGDHGGKGVTGAGGSGVSSANNGGRNRGNTGGGRGNGMHGGGGGGGGAGPTNGGNGGGTGGGGPPDRRGGPPRGGGNSSSDVGPPVNSVYRRLELVGRGAYGAVYRGVHVETGAAVALKVVNLDTPDDDVSDIQREVALLSQLREAASKNVVRYWGCWLKGPELWIVMDFAEGGSVRTLMKAGAIAERYCAVIVRETLVALNYLHKSGIIHRDIKAANILLTSTGRILLCDFGVAASLASNSVHSKRSTFVGTPYWMAPEVITEGKTYDQKADVWSLGITIYEMATGNPPLADVEQMRVIMLIPKSKPPRLPLEGDFSPAMRDFVAACLNEEPKERATSEELTKLKWIKTYAKTPSSVLKEVIQSYNAWTKAGGMRMSLIGAETADWGEAGNRDSFAFDGRETGEGWEFNTLQSAREWDEDEEEVEGQHAPIPIRDHPLLRLFDVEPSDGATSAGGGYATRGGTGADSVNGSTWRPAAPAVEACATLRAQQAPPQLKTQQSSSSLSAAVPMAKPSLGAHAQEKASFTGTGNTPFRFGVGGGVGPAQPMRKRSQSLTKPSSSSSGSSSLAMSTAASSTTTAIVIPDSRSLHDLSSAGSAGAAGAAGAAQPKQTYSSRVLEQRMGHGKSNDATSSGLYTDLDRAVDNAELIAHHRQSHGGSDPTTAGLHASPSRHVQLWDRGANAQTYSRLARLRAGYLTQPRQRADSASLAASTSLAASDDSPITPTAQAAAAATPTPTTVATATATAAAGTGVPAGSAFTRPHMDAGPALKPLDFAHLHTKHQVSSTLAKTLDDLGKWLDVLSLGLGRAVHSDL</sequence>
<feature type="compositionally biased region" description="Polar residues" evidence="11">
    <location>
        <begin position="431"/>
        <end position="453"/>
    </location>
</feature>
<dbReference type="SUPFAM" id="SSF56112">
    <property type="entry name" value="Protein kinase-like (PK-like)"/>
    <property type="match status" value="1"/>
</dbReference>
<dbReference type="InterPro" id="IPR011009">
    <property type="entry name" value="Kinase-like_dom_sf"/>
</dbReference>
<evidence type="ECO:0000256" key="10">
    <source>
        <dbReference type="PROSITE-ProRule" id="PRU10141"/>
    </source>
</evidence>
<dbReference type="PROSITE" id="PS50011">
    <property type="entry name" value="PROTEIN_KINASE_DOM"/>
    <property type="match status" value="1"/>
</dbReference>
<feature type="compositionally biased region" description="Polar residues" evidence="11">
    <location>
        <begin position="467"/>
        <end position="476"/>
    </location>
</feature>
<feature type="compositionally biased region" description="Basic and acidic residues" evidence="11">
    <location>
        <begin position="508"/>
        <end position="524"/>
    </location>
</feature>
<dbReference type="Pfam" id="PF00069">
    <property type="entry name" value="Pkinase"/>
    <property type="match status" value="1"/>
</dbReference>
<evidence type="ECO:0000256" key="9">
    <source>
        <dbReference type="ARBA" id="ARBA00048679"/>
    </source>
</evidence>
<dbReference type="EC" id="2.7.11.1" evidence="2"/>
<evidence type="ECO:0000256" key="6">
    <source>
        <dbReference type="ARBA" id="ARBA00022777"/>
    </source>
</evidence>
<protein>
    <recommendedName>
        <fullName evidence="2">non-specific serine/threonine protein kinase</fullName>
        <ecNumber evidence="2">2.7.11.1</ecNumber>
    </recommendedName>
</protein>
<dbReference type="PROSITE" id="PS00107">
    <property type="entry name" value="PROTEIN_KINASE_ATP"/>
    <property type="match status" value="1"/>
</dbReference>
<dbReference type="OrthoDB" id="248923at2759"/>
<dbReference type="InterPro" id="IPR050629">
    <property type="entry name" value="STE20/SPS1-PAK"/>
</dbReference>
<feature type="region of interest" description="Disordered" evidence="11">
    <location>
        <begin position="1092"/>
        <end position="1172"/>
    </location>
</feature>
<dbReference type="GeneID" id="23567284"/>
<evidence type="ECO:0000256" key="8">
    <source>
        <dbReference type="ARBA" id="ARBA00047899"/>
    </source>
</evidence>
<feature type="region of interest" description="Disordered" evidence="11">
    <location>
        <begin position="149"/>
        <end position="194"/>
    </location>
</feature>
<feature type="compositionally biased region" description="Gly residues" evidence="11">
    <location>
        <begin position="608"/>
        <end position="617"/>
    </location>
</feature>
<dbReference type="Proteomes" id="UP000000561">
    <property type="component" value="Chromosome 5"/>
</dbReference>
<keyword evidence="5 10" id="KW-0547">Nucleotide-binding</keyword>
<dbReference type="CDD" id="cd06917">
    <property type="entry name" value="STKc_NAK1_like"/>
    <property type="match status" value="1"/>
</dbReference>
<dbReference type="PANTHER" id="PTHR48012:SF21">
    <property type="entry name" value="PH DOMAIN-CONTAINING PROTEIN"/>
    <property type="match status" value="1"/>
</dbReference>
<feature type="region of interest" description="Disordered" evidence="11">
    <location>
        <begin position="262"/>
        <end position="300"/>
    </location>
</feature>
<feature type="region of interest" description="Disordered" evidence="11">
    <location>
        <begin position="207"/>
        <end position="238"/>
    </location>
</feature>
<dbReference type="InterPro" id="IPR008271">
    <property type="entry name" value="Ser/Thr_kinase_AS"/>
</dbReference>
<feature type="region of interest" description="Disordered" evidence="11">
    <location>
        <begin position="1051"/>
        <end position="1075"/>
    </location>
</feature>
<dbReference type="InParanoid" id="A0A0D1C8F7"/>
<dbReference type="PANTHER" id="PTHR48012">
    <property type="entry name" value="STERILE20-LIKE KINASE, ISOFORM B-RELATED"/>
    <property type="match status" value="1"/>
</dbReference>
<name>A0A0D1C8F7_MYCMD</name>